<evidence type="ECO:0000313" key="1">
    <source>
        <dbReference type="EMBL" id="PZW18291.1"/>
    </source>
</evidence>
<dbReference type="EMBL" id="QKUF01000054">
    <property type="protein sequence ID" value="PZW18291.1"/>
    <property type="molecule type" value="Genomic_DNA"/>
</dbReference>
<dbReference type="RefSeq" id="WP_211326432.1">
    <property type="nucleotide sequence ID" value="NZ_QKUF01000054.1"/>
</dbReference>
<keyword evidence="2" id="KW-1185">Reference proteome</keyword>
<dbReference type="AlphaFoldDB" id="A0A326TSU0"/>
<accession>A0A326TSU0</accession>
<gene>
    <name evidence="1" type="ORF">EI42_06255</name>
</gene>
<organism evidence="1 2">
    <name type="scientific">Thermosporothrix hazakensis</name>
    <dbReference type="NCBI Taxonomy" id="644383"/>
    <lineage>
        <taxon>Bacteria</taxon>
        <taxon>Bacillati</taxon>
        <taxon>Chloroflexota</taxon>
        <taxon>Ktedonobacteria</taxon>
        <taxon>Ktedonobacterales</taxon>
        <taxon>Thermosporotrichaceae</taxon>
        <taxon>Thermosporothrix</taxon>
    </lineage>
</organism>
<protein>
    <submittedName>
        <fullName evidence="1">Uncharacterized protein</fullName>
    </submittedName>
</protein>
<evidence type="ECO:0000313" key="2">
    <source>
        <dbReference type="Proteomes" id="UP000248806"/>
    </source>
</evidence>
<dbReference type="Proteomes" id="UP000248806">
    <property type="component" value="Unassembled WGS sequence"/>
</dbReference>
<name>A0A326TSU0_THEHA</name>
<proteinExistence type="predicted"/>
<sequence length="136" mass="14907">MNMHSSKELATIIDTGSTNTPGFTFTIYTNGSGSIRYEQRPGRNWFRASTDRDFAAGELDSSSLAELLQQIDDVSTIPDHACPKSASFGTIRRILYQGKQSGDLTCISSQDLPVFYALKQCVNTLLTQTKETPSSS</sequence>
<comment type="caution">
    <text evidence="1">The sequence shown here is derived from an EMBL/GenBank/DDBJ whole genome shotgun (WGS) entry which is preliminary data.</text>
</comment>
<reference evidence="1 2" key="1">
    <citation type="submission" date="2018-06" db="EMBL/GenBank/DDBJ databases">
        <title>Genomic Encyclopedia of Archaeal and Bacterial Type Strains, Phase II (KMG-II): from individual species to whole genera.</title>
        <authorList>
            <person name="Goeker M."/>
        </authorList>
    </citation>
    <scope>NUCLEOTIDE SEQUENCE [LARGE SCALE GENOMIC DNA]</scope>
    <source>
        <strain evidence="1 2">ATCC BAA-1881</strain>
    </source>
</reference>